<evidence type="ECO:0000313" key="2">
    <source>
        <dbReference type="Proteomes" id="UP000609879"/>
    </source>
</evidence>
<dbReference type="EMBL" id="BOMI01000118">
    <property type="protein sequence ID" value="GID77384.1"/>
    <property type="molecule type" value="Genomic_DNA"/>
</dbReference>
<sequence length="60" mass="6720">MVKNTARWPPIEPGPSVATSTVRGIETMCRTRLCVCRHFGVEEDKRRLIAANGSEQNADY</sequence>
<comment type="caution">
    <text evidence="1">The sequence shown here is derived from an EMBL/GenBank/DDBJ whole genome shotgun (WGS) entry which is preliminary data.</text>
</comment>
<name>A0ABQ3YBM0_9ACTN</name>
<proteinExistence type="predicted"/>
<organism evidence="1 2">
    <name type="scientific">Paractinoplanes deccanensis</name>
    <dbReference type="NCBI Taxonomy" id="113561"/>
    <lineage>
        <taxon>Bacteria</taxon>
        <taxon>Bacillati</taxon>
        <taxon>Actinomycetota</taxon>
        <taxon>Actinomycetes</taxon>
        <taxon>Micromonosporales</taxon>
        <taxon>Micromonosporaceae</taxon>
        <taxon>Paractinoplanes</taxon>
    </lineage>
</organism>
<evidence type="ECO:0000313" key="1">
    <source>
        <dbReference type="EMBL" id="GID77384.1"/>
    </source>
</evidence>
<reference evidence="1 2" key="1">
    <citation type="submission" date="2021-01" db="EMBL/GenBank/DDBJ databases">
        <title>Whole genome shotgun sequence of Actinoplanes deccanensis NBRC 13994.</title>
        <authorList>
            <person name="Komaki H."/>
            <person name="Tamura T."/>
        </authorList>
    </citation>
    <scope>NUCLEOTIDE SEQUENCE [LARGE SCALE GENOMIC DNA]</scope>
    <source>
        <strain evidence="1 2">NBRC 13994</strain>
    </source>
</reference>
<dbReference type="Proteomes" id="UP000609879">
    <property type="component" value="Unassembled WGS sequence"/>
</dbReference>
<accession>A0ABQ3YBM0</accession>
<gene>
    <name evidence="1" type="ORF">Ade02nite_60250</name>
</gene>
<keyword evidence="2" id="KW-1185">Reference proteome</keyword>
<protein>
    <submittedName>
        <fullName evidence="1">Uncharacterized protein</fullName>
    </submittedName>
</protein>